<dbReference type="Proteomes" id="UP000095085">
    <property type="component" value="Unassembled WGS sequence"/>
</dbReference>
<evidence type="ECO:0000256" key="5">
    <source>
        <dbReference type="ARBA" id="ARBA00022692"/>
    </source>
</evidence>
<dbReference type="STRING" id="984485.A0A1E4RST5"/>
<dbReference type="GO" id="GO:0005198">
    <property type="term" value="F:structural molecule activity"/>
    <property type="evidence" value="ECO:0007669"/>
    <property type="project" value="EnsemblFungi"/>
</dbReference>
<keyword evidence="6 10" id="KW-0732">Signal</keyword>
<dbReference type="PANTHER" id="PTHR21049:SF0">
    <property type="entry name" value="DOLICHYL-DIPHOSPHOOLIGOSACCHARIDE--PROTEIN GLYCOSYLTRANSFERASE SUBUNIT 1"/>
    <property type="match status" value="1"/>
</dbReference>
<feature type="chain" id="PRO_5009027726" description="Dolichyl-diphosphooligosaccharide--protein glycosyltransferase subunit 1" evidence="10">
    <location>
        <begin position="28"/>
        <end position="499"/>
    </location>
</feature>
<evidence type="ECO:0000256" key="9">
    <source>
        <dbReference type="ARBA" id="ARBA00023136"/>
    </source>
</evidence>
<keyword evidence="7 10" id="KW-0256">Endoplasmic reticulum</keyword>
<evidence type="ECO:0000256" key="2">
    <source>
        <dbReference type="ARBA" id="ARBA00004115"/>
    </source>
</evidence>
<gene>
    <name evidence="11" type="ORF">HYPBUDRAFT_164821</name>
</gene>
<evidence type="ECO:0000256" key="8">
    <source>
        <dbReference type="ARBA" id="ARBA00022989"/>
    </source>
</evidence>
<sequence length="499" mass="57351">MLFQFGRGNAFMAVFIIGVLMISRVQSLLIDPASIAPHWENVHYLRSIDLTRGYVRETDLIEIKNIDSKPQREYTFTINDGFEVVPKVSILAVSLVDKAIEVEPTSIGKNIFKFKLPFPIAPNQNVEIKVRYIYTNALTPLPAKIAMDEKQNLLAKLNKLPYSPYPTKEYSLTFTGLLKGQEMQLNLPNLDEIKASSDYNVPSTLKPRVEDKSLKYGPIIDDIPSFSIEPMGLLYEHNRPIAKVNNLQRSIWLPASGVDQLSIEEYYELTNDAAELSSGFSRVDYMKGRYEHIRKHFSISHLEIPLTSNRNFDDYYYTDHVGVVSTHQVAQNHLILQPRFPIFGGWNYNFTLGWNNKFSDFVHKVLDQEDTYIIKVPLLNTVRDVFYDNAYINFYLPENAEFVNVSSPIDFESVNVDNELSYLDVSKGHVKVTVHFKDLIDDLHKLDLFVSYKYTPSHYWTKVLKIAAFAFVGLTSYYLIGLIDISIDKEHKSVVEENN</sequence>
<keyword evidence="8" id="KW-1133">Transmembrane helix</keyword>
<comment type="subcellular location">
    <subcellularLocation>
        <location evidence="2 10">Endoplasmic reticulum membrane</location>
        <topology evidence="2 10">Single-pass type I membrane protein</topology>
    </subcellularLocation>
</comment>
<evidence type="ECO:0000256" key="4">
    <source>
        <dbReference type="ARBA" id="ARBA00008905"/>
    </source>
</evidence>
<dbReference type="GeneID" id="30997228"/>
<dbReference type="InterPro" id="IPR007676">
    <property type="entry name" value="Ribophorin_I"/>
</dbReference>
<comment type="subunit">
    <text evidence="10">Component of the oligosaccharyltransferase (OST) complex.</text>
</comment>
<keyword evidence="12" id="KW-1185">Reference proteome</keyword>
<dbReference type="EMBL" id="KV454538">
    <property type="protein sequence ID" value="ODV70271.1"/>
    <property type="molecule type" value="Genomic_DNA"/>
</dbReference>
<organism evidence="11 12">
    <name type="scientific">Hyphopichia burtonii NRRL Y-1933</name>
    <dbReference type="NCBI Taxonomy" id="984485"/>
    <lineage>
        <taxon>Eukaryota</taxon>
        <taxon>Fungi</taxon>
        <taxon>Dikarya</taxon>
        <taxon>Ascomycota</taxon>
        <taxon>Saccharomycotina</taxon>
        <taxon>Pichiomycetes</taxon>
        <taxon>Debaryomycetaceae</taxon>
        <taxon>Hyphopichia</taxon>
    </lineage>
</organism>
<reference evidence="12" key="1">
    <citation type="submission" date="2016-05" db="EMBL/GenBank/DDBJ databases">
        <title>Comparative genomics of biotechnologically important yeasts.</title>
        <authorList>
            <consortium name="DOE Joint Genome Institute"/>
            <person name="Riley R."/>
            <person name="Haridas S."/>
            <person name="Wolfe K.H."/>
            <person name="Lopes M.R."/>
            <person name="Hittinger C.T."/>
            <person name="Goker M."/>
            <person name="Salamov A."/>
            <person name="Wisecaver J."/>
            <person name="Long T.M."/>
            <person name="Aerts A.L."/>
            <person name="Barry K."/>
            <person name="Choi C."/>
            <person name="Clum A."/>
            <person name="Coughlan A.Y."/>
            <person name="Deshpande S."/>
            <person name="Douglass A.P."/>
            <person name="Hanson S.J."/>
            <person name="Klenk H.-P."/>
            <person name="Labutti K."/>
            <person name="Lapidus A."/>
            <person name="Lindquist E."/>
            <person name="Lipzen A."/>
            <person name="Meier-Kolthoff J.P."/>
            <person name="Ohm R.A."/>
            <person name="Otillar R.P."/>
            <person name="Pangilinan J."/>
            <person name="Peng Y."/>
            <person name="Rokas A."/>
            <person name="Rosa C.A."/>
            <person name="Scheuner C."/>
            <person name="Sibirny A.A."/>
            <person name="Slot J.C."/>
            <person name="Stielow J.B."/>
            <person name="Sun H."/>
            <person name="Kurtzman C.P."/>
            <person name="Blackwell M."/>
            <person name="Grigoriev I.V."/>
            <person name="Jeffries T.W."/>
        </authorList>
    </citation>
    <scope>NUCLEOTIDE SEQUENCE [LARGE SCALE GENOMIC DNA]</scope>
    <source>
        <strain evidence="12">NRRL Y-1933</strain>
    </source>
</reference>
<protein>
    <recommendedName>
        <fullName evidence="10">Dolichyl-diphosphooligosaccharide--protein glycosyltransferase subunit 1</fullName>
    </recommendedName>
</protein>
<dbReference type="Pfam" id="PF04597">
    <property type="entry name" value="Ribophorin_I"/>
    <property type="match status" value="1"/>
</dbReference>
<proteinExistence type="inferred from homology"/>
<name>A0A1E4RST5_9ASCO</name>
<accession>A0A1E4RST5</accession>
<dbReference type="UniPathway" id="UPA00378"/>
<evidence type="ECO:0000256" key="7">
    <source>
        <dbReference type="ARBA" id="ARBA00022824"/>
    </source>
</evidence>
<comment type="function">
    <text evidence="1 10">Subunit of the oligosaccharyl transferase (OST) complex that catalyzes the initial transfer of a defined glycan (Glc(3)Man(9)GlcNAc(2) in eukaryotes) from the lipid carrier dolichol-pyrophosphate to an asparagine residue within an Asn-X-Ser/Thr consensus motif in nascent polypeptide chains, the first step in protein N-glycosylation. N-glycosylation occurs cotranslationally and the complex associates with the Sec61 complex at the channel-forming translocon complex that mediates protein translocation across the endoplasmic reticulum (ER). All subunits are required for a maximal enzyme activity.</text>
</comment>
<keyword evidence="9" id="KW-0472">Membrane</keyword>
<dbReference type="GO" id="GO:0018279">
    <property type="term" value="P:protein N-linked glycosylation via asparagine"/>
    <property type="evidence" value="ECO:0007669"/>
    <property type="project" value="EnsemblFungi"/>
</dbReference>
<comment type="similarity">
    <text evidence="4 10">Belongs to the OST1 family.</text>
</comment>
<dbReference type="RefSeq" id="XP_020079338.1">
    <property type="nucleotide sequence ID" value="XM_020222679.1"/>
</dbReference>
<evidence type="ECO:0000256" key="10">
    <source>
        <dbReference type="RuleBase" id="RU361143"/>
    </source>
</evidence>
<evidence type="ECO:0000313" key="12">
    <source>
        <dbReference type="Proteomes" id="UP000095085"/>
    </source>
</evidence>
<comment type="pathway">
    <text evidence="3 10">Protein modification; protein glycosylation.</text>
</comment>
<dbReference type="AlphaFoldDB" id="A0A1E4RST5"/>
<dbReference type="PANTHER" id="PTHR21049">
    <property type="entry name" value="RIBOPHORIN I"/>
    <property type="match status" value="1"/>
</dbReference>
<dbReference type="GO" id="GO:0006488">
    <property type="term" value="P:dolichol-linked oligosaccharide biosynthetic process"/>
    <property type="evidence" value="ECO:0007669"/>
    <property type="project" value="EnsemblFungi"/>
</dbReference>
<evidence type="ECO:0000256" key="1">
    <source>
        <dbReference type="ARBA" id="ARBA00002791"/>
    </source>
</evidence>
<dbReference type="OrthoDB" id="310030at2759"/>
<evidence type="ECO:0000256" key="6">
    <source>
        <dbReference type="ARBA" id="ARBA00022729"/>
    </source>
</evidence>
<evidence type="ECO:0000313" key="11">
    <source>
        <dbReference type="EMBL" id="ODV70271.1"/>
    </source>
</evidence>
<evidence type="ECO:0000256" key="3">
    <source>
        <dbReference type="ARBA" id="ARBA00004922"/>
    </source>
</evidence>
<feature type="signal peptide" evidence="10">
    <location>
        <begin position="1"/>
        <end position="27"/>
    </location>
</feature>
<keyword evidence="5" id="KW-0812">Transmembrane</keyword>
<dbReference type="GO" id="GO:0008250">
    <property type="term" value="C:oligosaccharyltransferase complex"/>
    <property type="evidence" value="ECO:0007669"/>
    <property type="project" value="UniProtKB-UniRule"/>
</dbReference>